<protein>
    <submittedName>
        <fullName evidence="2">Uncharacterized protein</fullName>
    </submittedName>
</protein>
<accession>A0A0N8AH85</accession>
<dbReference type="EMBL" id="GDIQ01037488">
    <property type="protein sequence ID" value="JAN57249.1"/>
    <property type="molecule type" value="Transcribed_RNA"/>
</dbReference>
<evidence type="ECO:0000313" key="4">
    <source>
        <dbReference type="Proteomes" id="UP001234178"/>
    </source>
</evidence>
<feature type="chain" id="PRO_5013460362" evidence="1">
    <location>
        <begin position="20"/>
        <end position="119"/>
    </location>
</feature>
<name>A0A0N8AH85_9CRUS</name>
<reference evidence="3 4" key="2">
    <citation type="journal article" date="2023" name="Nucleic Acids Res.">
        <title>The hologenome of Daphnia magna reveals possible DNA methylation and microbiome-mediated evolution of the host genome.</title>
        <authorList>
            <person name="Chaturvedi A."/>
            <person name="Li X."/>
            <person name="Dhandapani V."/>
            <person name="Marshall H."/>
            <person name="Kissane S."/>
            <person name="Cuenca-Cambronero M."/>
            <person name="Asole G."/>
            <person name="Calvet F."/>
            <person name="Ruiz-Romero M."/>
            <person name="Marangio P."/>
            <person name="Guigo R."/>
            <person name="Rago D."/>
            <person name="Mirbahai L."/>
            <person name="Eastwood N."/>
            <person name="Colbourne J.K."/>
            <person name="Zhou J."/>
            <person name="Mallon E."/>
            <person name="Orsini L."/>
        </authorList>
    </citation>
    <scope>NUCLEOTIDE SEQUENCE [LARGE SCALE GENOMIC DNA]</scope>
    <source>
        <strain evidence="3">LRV0_1</strain>
    </source>
</reference>
<dbReference type="Proteomes" id="UP001234178">
    <property type="component" value="Unassembled WGS sequence"/>
</dbReference>
<dbReference type="AlphaFoldDB" id="A0A0N8AH85"/>
<sequence>MKVLLICAVGCWMMSTVVSMPVAQKSSLDHLIIPYENSPVDYGLFASDQGSQYQDEPTVITNYNVGTFRQGDFLTVPLGASYTVGGPDHQNRLKKGIVVGTKRFSLTNTAAGYRPGIVL</sequence>
<feature type="signal peptide" evidence="1">
    <location>
        <begin position="1"/>
        <end position="19"/>
    </location>
</feature>
<proteinExistence type="predicted"/>
<keyword evidence="1" id="KW-0732">Signal</keyword>
<organism evidence="2">
    <name type="scientific">Daphnia magna</name>
    <dbReference type="NCBI Taxonomy" id="35525"/>
    <lineage>
        <taxon>Eukaryota</taxon>
        <taxon>Metazoa</taxon>
        <taxon>Ecdysozoa</taxon>
        <taxon>Arthropoda</taxon>
        <taxon>Crustacea</taxon>
        <taxon>Branchiopoda</taxon>
        <taxon>Diplostraca</taxon>
        <taxon>Cladocera</taxon>
        <taxon>Anomopoda</taxon>
        <taxon>Daphniidae</taxon>
        <taxon>Daphnia</taxon>
    </lineage>
</organism>
<reference evidence="2" key="1">
    <citation type="submission" date="2015-10" db="EMBL/GenBank/DDBJ databases">
        <title>EvidentialGene: Evidence-directed Construction of Complete mRNA Transcriptomes without Genomes.</title>
        <authorList>
            <person name="Gilbert D.G."/>
        </authorList>
    </citation>
    <scope>NUCLEOTIDE SEQUENCE</scope>
</reference>
<gene>
    <name evidence="3" type="ORF">OUZ56_022373</name>
</gene>
<evidence type="ECO:0000313" key="3">
    <source>
        <dbReference type="EMBL" id="KAK4029377.1"/>
    </source>
</evidence>
<keyword evidence="4" id="KW-1185">Reference proteome</keyword>
<dbReference type="EMBL" id="JAOYFB010000039">
    <property type="protein sequence ID" value="KAK4029377.1"/>
    <property type="molecule type" value="Genomic_DNA"/>
</dbReference>
<evidence type="ECO:0000313" key="2">
    <source>
        <dbReference type="EMBL" id="JAN57249.1"/>
    </source>
</evidence>
<dbReference type="OrthoDB" id="6331592at2759"/>
<evidence type="ECO:0000256" key="1">
    <source>
        <dbReference type="SAM" id="SignalP"/>
    </source>
</evidence>